<proteinExistence type="predicted"/>
<evidence type="ECO:0000313" key="1">
    <source>
        <dbReference type="EMBL" id="KKR70196.1"/>
    </source>
</evidence>
<comment type="caution">
    <text evidence="1">The sequence shown here is derived from an EMBL/GenBank/DDBJ whole genome shotgun (WGS) entry which is preliminary data.</text>
</comment>
<dbReference type="AlphaFoldDB" id="A0A0G0T670"/>
<name>A0A0G0T670_9BACT</name>
<dbReference type="EMBL" id="LBZK01000027">
    <property type="protein sequence ID" value="KKR70196.1"/>
    <property type="molecule type" value="Genomic_DNA"/>
</dbReference>
<evidence type="ECO:0000313" key="2">
    <source>
        <dbReference type="Proteomes" id="UP000034562"/>
    </source>
</evidence>
<organism evidence="1 2">
    <name type="scientific">Candidatus Woesebacteria bacterium GW2011_GWA2_40_7b</name>
    <dbReference type="NCBI Taxonomy" id="1618563"/>
    <lineage>
        <taxon>Bacteria</taxon>
        <taxon>Candidatus Woeseibacteriota</taxon>
    </lineage>
</organism>
<dbReference type="InterPro" id="IPR041025">
    <property type="entry name" value="HNH_repeat"/>
</dbReference>
<sequence length="284" mass="33424">MDSILLNCSYCGKLVRRSSRRMNENNKRGWKIFCSQQCLSLSRRKRTEFACAREGCGKRFSRTPSDSVKSKVFYCSQRCAALVNNTYRDRIVRICPNCKSEFTGDNKYCSSSCIPKQKSKYTDQIVLDMISKFFDKHGRIPVKREMYGCYKVSRKYFGTWNKAIKVAGFDPNPVMFAKKYIAKDGDRCDSLAEKIIDDWLYARKIKHMRNFPYPGKERFTVDFKVGDNWIEFFGLSGELKRYDELKERKLKLAKKNKLNLIEIYPKDIFPFVRKKILPLEFLFG</sequence>
<dbReference type="STRING" id="1618563.UU12_C0027G0008"/>
<dbReference type="Pfam" id="PF18780">
    <property type="entry name" value="HNH_repeat"/>
    <property type="match status" value="1"/>
</dbReference>
<accession>A0A0G0T670</accession>
<gene>
    <name evidence="1" type="ORF">UU12_C0027G0008</name>
</gene>
<protein>
    <submittedName>
        <fullName evidence="1">Uncharacterized protein</fullName>
    </submittedName>
</protein>
<dbReference type="Proteomes" id="UP000034562">
    <property type="component" value="Unassembled WGS sequence"/>
</dbReference>
<reference evidence="1 2" key="1">
    <citation type="journal article" date="2015" name="Nature">
        <title>rRNA introns, odd ribosomes, and small enigmatic genomes across a large radiation of phyla.</title>
        <authorList>
            <person name="Brown C.T."/>
            <person name="Hug L.A."/>
            <person name="Thomas B.C."/>
            <person name="Sharon I."/>
            <person name="Castelle C.J."/>
            <person name="Singh A."/>
            <person name="Wilkins M.J."/>
            <person name="Williams K.H."/>
            <person name="Banfield J.F."/>
        </authorList>
    </citation>
    <scope>NUCLEOTIDE SEQUENCE [LARGE SCALE GENOMIC DNA]</scope>
</reference>